<protein>
    <submittedName>
        <fullName evidence="2">Uncharacterized protein</fullName>
    </submittedName>
</protein>
<organism evidence="2 3">
    <name type="scientific">Corallococcus exercitus</name>
    <dbReference type="NCBI Taxonomy" id="2316736"/>
    <lineage>
        <taxon>Bacteria</taxon>
        <taxon>Pseudomonadati</taxon>
        <taxon>Myxococcota</taxon>
        <taxon>Myxococcia</taxon>
        <taxon>Myxococcales</taxon>
        <taxon>Cystobacterineae</taxon>
        <taxon>Myxococcaceae</taxon>
        <taxon>Corallococcus</taxon>
    </lineage>
</organism>
<dbReference type="RefSeq" id="WP_171414868.1">
    <property type="nucleotide sequence ID" value="NZ_JABFJW010000103.1"/>
</dbReference>
<dbReference type="AlphaFoldDB" id="A0A7Y4JSJ4"/>
<reference evidence="2 3" key="1">
    <citation type="submission" date="2020-05" db="EMBL/GenBank/DDBJ databases">
        <authorList>
            <person name="Whitworth D."/>
        </authorList>
    </citation>
    <scope>NUCLEOTIDE SEQUENCE [LARGE SCALE GENOMIC DNA]</scope>
    <source>
        <strain evidence="2 3">CA046A</strain>
    </source>
</reference>
<feature type="transmembrane region" description="Helical" evidence="1">
    <location>
        <begin position="45"/>
        <end position="67"/>
    </location>
</feature>
<evidence type="ECO:0000256" key="1">
    <source>
        <dbReference type="SAM" id="Phobius"/>
    </source>
</evidence>
<accession>A0A7Y4JSJ4</accession>
<keyword evidence="1" id="KW-0812">Transmembrane</keyword>
<evidence type="ECO:0000313" key="3">
    <source>
        <dbReference type="Proteomes" id="UP000528460"/>
    </source>
</evidence>
<keyword evidence="1" id="KW-0472">Membrane</keyword>
<sequence length="70" mass="7821">MDAFDLVIISVIVALGLGRFLVMRDQRRASPAEDASPRKPTPQRIAGRVLLGYAYAMALFLVVRFLISRM</sequence>
<dbReference type="EMBL" id="JABFJW010000103">
    <property type="protein sequence ID" value="NOK10396.1"/>
    <property type="molecule type" value="Genomic_DNA"/>
</dbReference>
<feature type="transmembrane region" description="Helical" evidence="1">
    <location>
        <begin position="6"/>
        <end position="24"/>
    </location>
</feature>
<gene>
    <name evidence="2" type="ORF">HNS30_15275</name>
</gene>
<evidence type="ECO:0000313" key="2">
    <source>
        <dbReference type="EMBL" id="NOK10396.1"/>
    </source>
</evidence>
<keyword evidence="1" id="KW-1133">Transmembrane helix</keyword>
<comment type="caution">
    <text evidence="2">The sequence shown here is derived from an EMBL/GenBank/DDBJ whole genome shotgun (WGS) entry which is preliminary data.</text>
</comment>
<proteinExistence type="predicted"/>
<name>A0A7Y4JSJ4_9BACT</name>
<dbReference type="Proteomes" id="UP000528460">
    <property type="component" value="Unassembled WGS sequence"/>
</dbReference>